<dbReference type="InterPro" id="IPR039565">
    <property type="entry name" value="BamD-like"/>
</dbReference>
<keyword evidence="1" id="KW-0732">Signal</keyword>
<evidence type="ECO:0000259" key="3">
    <source>
        <dbReference type="Pfam" id="PF13525"/>
    </source>
</evidence>
<protein>
    <submittedName>
        <fullName evidence="4">Outer membrane protein assembly factor BamD</fullName>
    </submittedName>
</protein>
<accession>A0A5C4S2Y4</accession>
<dbReference type="Proteomes" id="UP000309544">
    <property type="component" value="Unassembled WGS sequence"/>
</dbReference>
<dbReference type="Pfam" id="PF13525">
    <property type="entry name" value="YfiO"/>
    <property type="match status" value="1"/>
</dbReference>
<dbReference type="EMBL" id="VDCI01000001">
    <property type="protein sequence ID" value="TNJ37695.1"/>
    <property type="molecule type" value="Genomic_DNA"/>
</dbReference>
<proteinExistence type="predicted"/>
<feature type="repeat" description="TPR" evidence="2">
    <location>
        <begin position="76"/>
        <end position="109"/>
    </location>
</feature>
<dbReference type="InterPro" id="IPR019734">
    <property type="entry name" value="TPR_rpt"/>
</dbReference>
<dbReference type="PROSITE" id="PS51257">
    <property type="entry name" value="PROKAR_LIPOPROTEIN"/>
    <property type="match status" value="1"/>
</dbReference>
<dbReference type="Gene3D" id="1.25.40.10">
    <property type="entry name" value="Tetratricopeptide repeat domain"/>
    <property type="match status" value="1"/>
</dbReference>
<reference evidence="4 5" key="1">
    <citation type="submission" date="2019-05" db="EMBL/GenBank/DDBJ databases">
        <title>Draft Whole-Genome sequence of the green sulfur bacterium Prosthecochloris vibrioformis DSM 260.</title>
        <authorList>
            <person name="Meyer T.E."/>
            <person name="Kyndt J.A."/>
        </authorList>
    </citation>
    <scope>NUCLEOTIDE SEQUENCE [LARGE SCALE GENOMIC DNA]</scope>
    <source>
        <strain evidence="4 5">DSM 260</strain>
    </source>
</reference>
<dbReference type="AlphaFoldDB" id="A0A5C4S2Y4"/>
<evidence type="ECO:0000256" key="2">
    <source>
        <dbReference type="PROSITE-ProRule" id="PRU00339"/>
    </source>
</evidence>
<evidence type="ECO:0000313" key="5">
    <source>
        <dbReference type="Proteomes" id="UP000309544"/>
    </source>
</evidence>
<evidence type="ECO:0000313" key="4">
    <source>
        <dbReference type="EMBL" id="TNJ37695.1"/>
    </source>
</evidence>
<dbReference type="SUPFAM" id="SSF48452">
    <property type="entry name" value="TPR-like"/>
    <property type="match status" value="1"/>
</dbReference>
<organism evidence="4 5">
    <name type="scientific">Prosthecochloris vibrioformis</name>
    <name type="common">Chlorobium vibrioforme</name>
    <dbReference type="NCBI Taxonomy" id="1098"/>
    <lineage>
        <taxon>Bacteria</taxon>
        <taxon>Pseudomonadati</taxon>
        <taxon>Chlorobiota</taxon>
        <taxon>Chlorobiia</taxon>
        <taxon>Chlorobiales</taxon>
        <taxon>Chlorobiaceae</taxon>
        <taxon>Prosthecochloris</taxon>
    </lineage>
</organism>
<keyword evidence="2" id="KW-0802">TPR repeat</keyword>
<dbReference type="PROSITE" id="PS50005">
    <property type="entry name" value="TPR"/>
    <property type="match status" value="1"/>
</dbReference>
<evidence type="ECO:0000256" key="1">
    <source>
        <dbReference type="ARBA" id="ARBA00022729"/>
    </source>
</evidence>
<name>A0A5C4S2Y4_PROVB</name>
<feature type="domain" description="Outer membrane lipoprotein BamD-like" evidence="3">
    <location>
        <begin position="44"/>
        <end position="152"/>
    </location>
</feature>
<dbReference type="RefSeq" id="WP_083188211.1">
    <property type="nucleotide sequence ID" value="NZ_VDCI01000001.1"/>
</dbReference>
<dbReference type="InterPro" id="IPR011990">
    <property type="entry name" value="TPR-like_helical_dom_sf"/>
</dbReference>
<gene>
    <name evidence="4" type="primary">bamD</name>
    <name evidence="4" type="ORF">FGF68_00485</name>
</gene>
<sequence length="300" mass="34455">MISVSFRMTARFLVCVTGCAGIVLSTGCSSVSSTASGDITTRFDRAAGLYQDAKYDRAALELESLMFEARATSLEDDVLFTLAETYYESEQYLLAVEIFLRLLEETPGSPYAEEAQFMLARSHDQLSPVFSRDQDHTWKAIREYRLYMDLYPVRKDRAELEADREMFSGLLHLDPANSNYTVALKDVERQMQRLEKVEQSSARIASLREKLARGSFSVAGQYMKLKQYRAAEVFYDEVMQSFADTDYFEQAWRGKIGALVELGKWFEALAVLEAYDQRFPENMDRVAAYREQIMRHFSNS</sequence>
<comment type="caution">
    <text evidence="4">The sequence shown here is derived from an EMBL/GenBank/DDBJ whole genome shotgun (WGS) entry which is preliminary data.</text>
</comment>
<keyword evidence="5" id="KW-1185">Reference proteome</keyword>